<comment type="subcellular location">
    <subcellularLocation>
        <location evidence="1">Membrane</location>
        <topology evidence="1">Multi-pass membrane protein</topology>
    </subcellularLocation>
</comment>
<evidence type="ECO:0000259" key="6">
    <source>
        <dbReference type="Pfam" id="PF00324"/>
    </source>
</evidence>
<evidence type="ECO:0000256" key="5">
    <source>
        <dbReference type="SAM" id="Phobius"/>
    </source>
</evidence>
<sequence>MPKVCLNSASLAAHHAKPRRCSLHVITWTLESPRGIVKPRRTSAGVQRGGYVILGEMAAWLSIPGAVPGFAARYVDPALEYTLGWNYWYQFAIGAPIKVAVCGVVVDYWSDSVPKTAFMTVLFNTMILAEFVFGAIELAAIVGLIVLMFLITVGASPVGQVIGFRYWHDPGLMNTHLADGDTGRFLAFCKICIQATLSYGDSEMVVIASGETENPRRNIAKAVRRVFRHFALLYVLSIFLIGLWTLQAEMD</sequence>
<dbReference type="EMBL" id="SRPW01001672">
    <property type="protein sequence ID" value="KAG5999563.1"/>
    <property type="molecule type" value="Genomic_DNA"/>
</dbReference>
<dbReference type="Gene3D" id="1.20.1740.10">
    <property type="entry name" value="Amino acid/polyamine transporter I"/>
    <property type="match status" value="1"/>
</dbReference>
<feature type="transmembrane region" description="Helical" evidence="5">
    <location>
        <begin position="49"/>
        <end position="67"/>
    </location>
</feature>
<dbReference type="InterPro" id="IPR004841">
    <property type="entry name" value="AA-permease/SLC12A_dom"/>
</dbReference>
<dbReference type="PANTHER" id="PTHR43341:SF39">
    <property type="entry name" value="AMINO ACID TRANSPORTER (EUROFUNG)-RELATED"/>
    <property type="match status" value="1"/>
</dbReference>
<dbReference type="Proteomes" id="UP000748025">
    <property type="component" value="Unassembled WGS sequence"/>
</dbReference>
<feature type="transmembrane region" description="Helical" evidence="5">
    <location>
        <begin position="226"/>
        <end position="246"/>
    </location>
</feature>
<dbReference type="AlphaFoldDB" id="A0A9P7SVJ5"/>
<comment type="caution">
    <text evidence="7">The sequence shown here is derived from an EMBL/GenBank/DDBJ whole genome shotgun (WGS) entry which is preliminary data.</text>
</comment>
<evidence type="ECO:0000256" key="2">
    <source>
        <dbReference type="ARBA" id="ARBA00022692"/>
    </source>
</evidence>
<evidence type="ECO:0000256" key="1">
    <source>
        <dbReference type="ARBA" id="ARBA00004141"/>
    </source>
</evidence>
<dbReference type="PANTHER" id="PTHR43341">
    <property type="entry name" value="AMINO ACID PERMEASE"/>
    <property type="match status" value="1"/>
</dbReference>
<keyword evidence="8" id="KW-1185">Reference proteome</keyword>
<feature type="domain" description="Amino acid permease/ SLC12A" evidence="6">
    <location>
        <begin position="52"/>
        <end position="243"/>
    </location>
</feature>
<evidence type="ECO:0000313" key="8">
    <source>
        <dbReference type="Proteomes" id="UP000748025"/>
    </source>
</evidence>
<dbReference type="InterPro" id="IPR050524">
    <property type="entry name" value="APC_YAT"/>
</dbReference>
<dbReference type="GO" id="GO:0016020">
    <property type="term" value="C:membrane"/>
    <property type="evidence" value="ECO:0007669"/>
    <property type="project" value="UniProtKB-SubCell"/>
</dbReference>
<feature type="transmembrane region" description="Helical" evidence="5">
    <location>
        <begin position="87"/>
        <end position="109"/>
    </location>
</feature>
<reference evidence="7" key="1">
    <citation type="journal article" date="2020" name="bioRxiv">
        <title>Whole genome comparisons of ergot fungi reveals the divergence and evolution of species within the genus Claviceps are the result of varying mechanisms driving genome evolution and host range expansion.</title>
        <authorList>
            <person name="Wyka S.A."/>
            <person name="Mondo S.J."/>
            <person name="Liu M."/>
            <person name="Dettman J."/>
            <person name="Nalam V."/>
            <person name="Broders K.D."/>
        </authorList>
    </citation>
    <scope>NUCLEOTIDE SEQUENCE</scope>
    <source>
        <strain evidence="7">CCC 602</strain>
    </source>
</reference>
<feature type="transmembrane region" description="Helical" evidence="5">
    <location>
        <begin position="142"/>
        <end position="164"/>
    </location>
</feature>
<name>A0A9P7SVJ5_9HYPO</name>
<evidence type="ECO:0000256" key="4">
    <source>
        <dbReference type="ARBA" id="ARBA00023136"/>
    </source>
</evidence>
<organism evidence="7 8">
    <name type="scientific">Claviceps pusilla</name>
    <dbReference type="NCBI Taxonomy" id="123648"/>
    <lineage>
        <taxon>Eukaryota</taxon>
        <taxon>Fungi</taxon>
        <taxon>Dikarya</taxon>
        <taxon>Ascomycota</taxon>
        <taxon>Pezizomycotina</taxon>
        <taxon>Sordariomycetes</taxon>
        <taxon>Hypocreomycetidae</taxon>
        <taxon>Hypocreales</taxon>
        <taxon>Clavicipitaceae</taxon>
        <taxon>Claviceps</taxon>
    </lineage>
</organism>
<dbReference type="OrthoDB" id="3900342at2759"/>
<evidence type="ECO:0000256" key="3">
    <source>
        <dbReference type="ARBA" id="ARBA00022989"/>
    </source>
</evidence>
<keyword evidence="4 5" id="KW-0472">Membrane</keyword>
<dbReference type="Pfam" id="PF00324">
    <property type="entry name" value="AA_permease"/>
    <property type="match status" value="1"/>
</dbReference>
<proteinExistence type="predicted"/>
<dbReference type="GO" id="GO:0015171">
    <property type="term" value="F:amino acid transmembrane transporter activity"/>
    <property type="evidence" value="ECO:0007669"/>
    <property type="project" value="TreeGrafter"/>
</dbReference>
<feature type="transmembrane region" description="Helical" evidence="5">
    <location>
        <begin position="116"/>
        <end position="136"/>
    </location>
</feature>
<protein>
    <recommendedName>
        <fullName evidence="6">Amino acid permease/ SLC12A domain-containing protein</fullName>
    </recommendedName>
</protein>
<gene>
    <name evidence="7" type="ORF">E4U43_001994</name>
</gene>
<keyword evidence="2 5" id="KW-0812">Transmembrane</keyword>
<keyword evidence="3 5" id="KW-1133">Transmembrane helix</keyword>
<accession>A0A9P7SVJ5</accession>
<evidence type="ECO:0000313" key="7">
    <source>
        <dbReference type="EMBL" id="KAG5999563.1"/>
    </source>
</evidence>